<feature type="transmembrane region" description="Helical" evidence="2">
    <location>
        <begin position="112"/>
        <end position="133"/>
    </location>
</feature>
<reference evidence="3 4" key="1">
    <citation type="submission" date="2018-05" db="EMBL/GenBank/DDBJ databases">
        <title>Draft genome sequence of Scytalidium lignicola DSM 105466, a ubiquitous saprotrophic fungus.</title>
        <authorList>
            <person name="Buettner E."/>
            <person name="Gebauer A.M."/>
            <person name="Hofrichter M."/>
            <person name="Liers C."/>
            <person name="Kellner H."/>
        </authorList>
    </citation>
    <scope>NUCLEOTIDE SEQUENCE [LARGE SCALE GENOMIC DNA]</scope>
    <source>
        <strain evidence="3 4">DSM 105466</strain>
    </source>
</reference>
<keyword evidence="2" id="KW-0472">Membrane</keyword>
<feature type="non-terminal residue" evidence="3">
    <location>
        <position position="348"/>
    </location>
</feature>
<dbReference type="OrthoDB" id="4140442at2759"/>
<dbReference type="STRING" id="5539.A0A3E2HF42"/>
<feature type="compositionally biased region" description="Low complexity" evidence="1">
    <location>
        <begin position="69"/>
        <end position="82"/>
    </location>
</feature>
<keyword evidence="2" id="KW-0812">Transmembrane</keyword>
<evidence type="ECO:0000256" key="2">
    <source>
        <dbReference type="SAM" id="Phobius"/>
    </source>
</evidence>
<feature type="non-terminal residue" evidence="3">
    <location>
        <position position="1"/>
    </location>
</feature>
<comment type="caution">
    <text evidence="3">The sequence shown here is derived from an EMBL/GenBank/DDBJ whole genome shotgun (WGS) entry which is preliminary data.</text>
</comment>
<feature type="transmembrane region" description="Helical" evidence="2">
    <location>
        <begin position="145"/>
        <end position="167"/>
    </location>
</feature>
<dbReference type="Proteomes" id="UP000258309">
    <property type="component" value="Unassembled WGS sequence"/>
</dbReference>
<protein>
    <submittedName>
        <fullName evidence="3">Uncharacterized protein</fullName>
    </submittedName>
</protein>
<evidence type="ECO:0000313" key="4">
    <source>
        <dbReference type="Proteomes" id="UP000258309"/>
    </source>
</evidence>
<sequence length="348" mass="38315">MPAFSRGAFLLRLQVNCSRGAQNQLHHFSFISNAGRHSSRYQFSTSTFLRAVKKAQSKVQHVLPPKPKPSSSSIPSLSKTKPTAPPVYQTFAATLAQKPNPTLLYQAPSHTLFIFSSYTAAAFFFSYAGISFYSNYLFPPPDLSTWVPIAFAGICFMMGAFGGWILLGPAGIVKSITAIPQRALTSAATTSAAAGGKKVATSIAAVSSQPELKLEVELRKMFPIPFFPARKILAKPEEVVFHHRLAAPAVNEKKLGAAELRAMRIQAEEEKRKKLEYERSHILSAPFRHASVAFYGLFRALRQTWTREGFAKIQVKGRGYKLDVSDGWALDEGRALDRLVSIKPRPGV</sequence>
<organism evidence="3 4">
    <name type="scientific">Scytalidium lignicola</name>
    <name type="common">Hyphomycete</name>
    <dbReference type="NCBI Taxonomy" id="5539"/>
    <lineage>
        <taxon>Eukaryota</taxon>
        <taxon>Fungi</taxon>
        <taxon>Dikarya</taxon>
        <taxon>Ascomycota</taxon>
        <taxon>Pezizomycotina</taxon>
        <taxon>Leotiomycetes</taxon>
        <taxon>Leotiomycetes incertae sedis</taxon>
        <taxon>Scytalidium</taxon>
    </lineage>
</organism>
<evidence type="ECO:0000256" key="1">
    <source>
        <dbReference type="SAM" id="MobiDB-lite"/>
    </source>
</evidence>
<keyword evidence="4" id="KW-1185">Reference proteome</keyword>
<dbReference type="AlphaFoldDB" id="A0A3E2HF42"/>
<name>A0A3E2HF42_SCYLI</name>
<keyword evidence="2" id="KW-1133">Transmembrane helix</keyword>
<dbReference type="OMA" id="FYFGCWS"/>
<gene>
    <name evidence="3" type="ORF">B7463_g4542</name>
</gene>
<dbReference type="EMBL" id="NCSJ02000068">
    <property type="protein sequence ID" value="RFU31772.1"/>
    <property type="molecule type" value="Genomic_DNA"/>
</dbReference>
<accession>A0A3E2HF42</accession>
<feature type="region of interest" description="Disordered" evidence="1">
    <location>
        <begin position="60"/>
        <end position="82"/>
    </location>
</feature>
<evidence type="ECO:0000313" key="3">
    <source>
        <dbReference type="EMBL" id="RFU31772.1"/>
    </source>
</evidence>
<proteinExistence type="predicted"/>